<evidence type="ECO:0000256" key="4">
    <source>
        <dbReference type="ARBA" id="ARBA00022837"/>
    </source>
</evidence>
<feature type="signal peptide" evidence="5">
    <location>
        <begin position="1"/>
        <end position="28"/>
    </location>
</feature>
<dbReference type="PANTHER" id="PTHR42693">
    <property type="entry name" value="ARYLSULFATASE FAMILY MEMBER"/>
    <property type="match status" value="1"/>
</dbReference>
<comment type="caution">
    <text evidence="7">The sequence shown here is derived from an EMBL/GenBank/DDBJ whole genome shotgun (WGS) entry which is preliminary data.</text>
</comment>
<evidence type="ECO:0000313" key="8">
    <source>
        <dbReference type="Proteomes" id="UP001416858"/>
    </source>
</evidence>
<dbReference type="CDD" id="cd16026">
    <property type="entry name" value="GALNS_like"/>
    <property type="match status" value="1"/>
</dbReference>
<gene>
    <name evidence="7" type="ORF">Rcae01_02868</name>
</gene>
<dbReference type="RefSeq" id="WP_345684277.1">
    <property type="nucleotide sequence ID" value="NZ_BAABRO010000005.1"/>
</dbReference>
<feature type="chain" id="PRO_5047517074" evidence="5">
    <location>
        <begin position="29"/>
        <end position="481"/>
    </location>
</feature>
<organism evidence="7 8">
    <name type="scientific">Novipirellula caenicola</name>
    <dbReference type="NCBI Taxonomy" id="1536901"/>
    <lineage>
        <taxon>Bacteria</taxon>
        <taxon>Pseudomonadati</taxon>
        <taxon>Planctomycetota</taxon>
        <taxon>Planctomycetia</taxon>
        <taxon>Pirellulales</taxon>
        <taxon>Pirellulaceae</taxon>
        <taxon>Novipirellula</taxon>
    </lineage>
</organism>
<evidence type="ECO:0000256" key="1">
    <source>
        <dbReference type="ARBA" id="ARBA00008779"/>
    </source>
</evidence>
<reference evidence="7 8" key="1">
    <citation type="submission" date="2024-02" db="EMBL/GenBank/DDBJ databases">
        <title>Rhodopirellula caenicola NBRC 110016.</title>
        <authorList>
            <person name="Ichikawa N."/>
            <person name="Katano-Makiyama Y."/>
            <person name="Hidaka K."/>
        </authorList>
    </citation>
    <scope>NUCLEOTIDE SEQUENCE [LARGE SCALE GENOMIC DNA]</scope>
    <source>
        <strain evidence="7 8">NBRC 110016</strain>
    </source>
</reference>
<dbReference type="Pfam" id="PF00884">
    <property type="entry name" value="Sulfatase"/>
    <property type="match status" value="1"/>
</dbReference>
<dbReference type="PANTHER" id="PTHR42693:SF53">
    <property type="entry name" value="ENDO-4-O-SULFATASE"/>
    <property type="match status" value="1"/>
</dbReference>
<evidence type="ECO:0000256" key="2">
    <source>
        <dbReference type="ARBA" id="ARBA00022723"/>
    </source>
</evidence>
<protein>
    <submittedName>
        <fullName evidence="7">N-acetylgalactosamine-6-O-sulfatase</fullName>
    </submittedName>
</protein>
<keyword evidence="8" id="KW-1185">Reference proteome</keyword>
<feature type="domain" description="Sulfatase N-terminal" evidence="6">
    <location>
        <begin position="34"/>
        <end position="362"/>
    </location>
</feature>
<sequence>MNDRNLICLIASLSLVASFCFRATAAFAAPSPQPNIVVIFTDDQGYADLSCFGGTHVNTPRIDQMAADGSRLTNFYMAAPLCTPSRAALMTGCYPRRIDMAYGSDFAVLLAGDRKGLNPEEVTIAEVLREAGYVTGMFGKWHLGDQPEFLPTRQGFDEFFGLPYSHDIHPQHPRQDHFQFPPLPLLDGETVVEQDPDADYLTKRFTQRAVQFIEQHKDEPFFLYVPHPLPHGPLHVSPPFMKDAPDAVKAKLAKEGKRVDYRTRTKLFKYAIDEIDWSVGQILDAIKANGLDENTLVIFTSDNGPATGKAHPLRGKKGSTFEGGPRVPAVIRWPGKIPAGRENDELMTAMDLLPTFAGLAGAELPADHIIDGKDIWPVLTGNETSPHDTFFYYRDNDLKAVRSGKWKLHLALPQANGDKSPPASALYDLESDIGEKRNVIAEHPEVVSRLRAAVEAFEKRLAENSRPAAFVDAPTPLKRAK</sequence>
<keyword evidence="3" id="KW-0378">Hydrolase</keyword>
<proteinExistence type="inferred from homology"/>
<accession>A0ABP9VUF1</accession>
<dbReference type="EMBL" id="BAABRO010000005">
    <property type="protein sequence ID" value="GAA5507412.1"/>
    <property type="molecule type" value="Genomic_DNA"/>
</dbReference>
<dbReference type="Proteomes" id="UP001416858">
    <property type="component" value="Unassembled WGS sequence"/>
</dbReference>
<comment type="similarity">
    <text evidence="1">Belongs to the sulfatase family.</text>
</comment>
<dbReference type="Pfam" id="PF14707">
    <property type="entry name" value="Sulfatase_C"/>
    <property type="match status" value="1"/>
</dbReference>
<dbReference type="Gene3D" id="3.30.1120.10">
    <property type="match status" value="1"/>
</dbReference>
<dbReference type="Gene3D" id="3.40.720.10">
    <property type="entry name" value="Alkaline Phosphatase, subunit A"/>
    <property type="match status" value="1"/>
</dbReference>
<keyword evidence="4" id="KW-0106">Calcium</keyword>
<keyword evidence="2" id="KW-0479">Metal-binding</keyword>
<name>A0ABP9VUF1_9BACT</name>
<dbReference type="InterPro" id="IPR050738">
    <property type="entry name" value="Sulfatase"/>
</dbReference>
<dbReference type="InterPro" id="IPR017850">
    <property type="entry name" value="Alkaline_phosphatase_core_sf"/>
</dbReference>
<keyword evidence="5" id="KW-0732">Signal</keyword>
<dbReference type="InterPro" id="IPR000917">
    <property type="entry name" value="Sulfatase_N"/>
</dbReference>
<evidence type="ECO:0000313" key="7">
    <source>
        <dbReference type="EMBL" id="GAA5507412.1"/>
    </source>
</evidence>
<evidence type="ECO:0000256" key="5">
    <source>
        <dbReference type="SAM" id="SignalP"/>
    </source>
</evidence>
<dbReference type="InterPro" id="IPR024607">
    <property type="entry name" value="Sulfatase_CS"/>
</dbReference>
<evidence type="ECO:0000259" key="6">
    <source>
        <dbReference type="Pfam" id="PF00884"/>
    </source>
</evidence>
<evidence type="ECO:0000256" key="3">
    <source>
        <dbReference type="ARBA" id="ARBA00022801"/>
    </source>
</evidence>
<dbReference type="PROSITE" id="PS00523">
    <property type="entry name" value="SULFATASE_1"/>
    <property type="match status" value="1"/>
</dbReference>
<dbReference type="SUPFAM" id="SSF53649">
    <property type="entry name" value="Alkaline phosphatase-like"/>
    <property type="match status" value="1"/>
</dbReference>